<feature type="domain" description="Tc1-like transposase DDE" evidence="1">
    <location>
        <begin position="27"/>
        <end position="168"/>
    </location>
</feature>
<accession>A0ABQ8SFP9</accession>
<evidence type="ECO:0000259" key="1">
    <source>
        <dbReference type="Pfam" id="PF13358"/>
    </source>
</evidence>
<dbReference type="Pfam" id="PF13358">
    <property type="entry name" value="DDE_3"/>
    <property type="match status" value="1"/>
</dbReference>
<dbReference type="EMBL" id="JAJSOF020000027">
    <property type="protein sequence ID" value="KAJ4432942.1"/>
    <property type="molecule type" value="Genomic_DNA"/>
</dbReference>
<dbReference type="Proteomes" id="UP001148838">
    <property type="component" value="Unassembled WGS sequence"/>
</dbReference>
<organism evidence="2 3">
    <name type="scientific">Periplaneta americana</name>
    <name type="common">American cockroach</name>
    <name type="synonym">Blatta americana</name>
    <dbReference type="NCBI Taxonomy" id="6978"/>
    <lineage>
        <taxon>Eukaryota</taxon>
        <taxon>Metazoa</taxon>
        <taxon>Ecdysozoa</taxon>
        <taxon>Arthropoda</taxon>
        <taxon>Hexapoda</taxon>
        <taxon>Insecta</taxon>
        <taxon>Pterygota</taxon>
        <taxon>Neoptera</taxon>
        <taxon>Polyneoptera</taxon>
        <taxon>Dictyoptera</taxon>
        <taxon>Blattodea</taxon>
        <taxon>Blattoidea</taxon>
        <taxon>Blattidae</taxon>
        <taxon>Blattinae</taxon>
        <taxon>Periplaneta</taxon>
    </lineage>
</organism>
<dbReference type="Gene3D" id="3.30.420.10">
    <property type="entry name" value="Ribonuclease H-like superfamily/Ribonuclease H"/>
    <property type="match status" value="1"/>
</dbReference>
<sequence length="168" mass="19146">LTNEHQAARFTFAENHADWKPNQCQSVLFSDESRYHLIRCDGRLRVWGRPGERFSVRVVQEMDRFGGGSIMVLAGIMYNNCMDLVIVSQRLNTVRYIKDVLEEHLVRAAIGVGSGFLFVQDNARAHSVAVTSDFPRENEIVVMECPAISPDLNSIEHLWNLLDTKVRN</sequence>
<evidence type="ECO:0000313" key="2">
    <source>
        <dbReference type="EMBL" id="KAJ4432942.1"/>
    </source>
</evidence>
<gene>
    <name evidence="2" type="ORF">ANN_15199</name>
</gene>
<dbReference type="InterPro" id="IPR036397">
    <property type="entry name" value="RNaseH_sf"/>
</dbReference>
<proteinExistence type="predicted"/>
<dbReference type="InterPro" id="IPR038717">
    <property type="entry name" value="Tc1-like_DDE_dom"/>
</dbReference>
<reference evidence="2 3" key="1">
    <citation type="journal article" date="2022" name="Allergy">
        <title>Genome assembly and annotation of Periplaneta americana reveal a comprehensive cockroach allergen profile.</title>
        <authorList>
            <person name="Wang L."/>
            <person name="Xiong Q."/>
            <person name="Saelim N."/>
            <person name="Wang L."/>
            <person name="Nong W."/>
            <person name="Wan A.T."/>
            <person name="Shi M."/>
            <person name="Liu X."/>
            <person name="Cao Q."/>
            <person name="Hui J.H.L."/>
            <person name="Sookrung N."/>
            <person name="Leung T.F."/>
            <person name="Tungtrongchitr A."/>
            <person name="Tsui S.K.W."/>
        </authorList>
    </citation>
    <scope>NUCLEOTIDE SEQUENCE [LARGE SCALE GENOMIC DNA]</scope>
    <source>
        <strain evidence="2">PWHHKU_190912</strain>
    </source>
</reference>
<comment type="caution">
    <text evidence="2">The sequence shown here is derived from an EMBL/GenBank/DDBJ whole genome shotgun (WGS) entry which is preliminary data.</text>
</comment>
<evidence type="ECO:0000313" key="3">
    <source>
        <dbReference type="Proteomes" id="UP001148838"/>
    </source>
</evidence>
<keyword evidence="3" id="KW-1185">Reference proteome</keyword>
<feature type="non-terminal residue" evidence="2">
    <location>
        <position position="1"/>
    </location>
</feature>
<protein>
    <recommendedName>
        <fullName evidence="1">Tc1-like transposase DDE domain-containing protein</fullName>
    </recommendedName>
</protein>
<name>A0ABQ8SFP9_PERAM</name>